<dbReference type="eggNOG" id="ENOG5032PZH">
    <property type="taxonomic scope" value="Bacteria"/>
</dbReference>
<evidence type="ECO:0000313" key="3">
    <source>
        <dbReference type="Proteomes" id="UP000005396"/>
    </source>
</evidence>
<organism evidence="2 3">
    <name type="scientific">Enterocloster bolteae (strain ATCC BAA-613 / DSM 15670 / CCUG 46953 / JCM 12243 / WAL 16351)</name>
    <name type="common">Clostridium bolteae</name>
    <dbReference type="NCBI Taxonomy" id="411902"/>
    <lineage>
        <taxon>Bacteria</taxon>
        <taxon>Bacillati</taxon>
        <taxon>Bacillota</taxon>
        <taxon>Clostridia</taxon>
        <taxon>Lachnospirales</taxon>
        <taxon>Lachnospiraceae</taxon>
        <taxon>Enterocloster</taxon>
    </lineage>
</organism>
<dbReference type="HOGENOM" id="CLU_870569_0_0_9"/>
<feature type="domain" description="SnoaL-like" evidence="1">
    <location>
        <begin position="8"/>
        <end position="129"/>
    </location>
</feature>
<dbReference type="InterPro" id="IPR032710">
    <property type="entry name" value="NTF2-like_dom_sf"/>
</dbReference>
<name>A8S5P4_ENTBW</name>
<dbReference type="PaxDb" id="411902-CLOBOL_07273"/>
<gene>
    <name evidence="2" type="ORF">CLOBOL_07273</name>
</gene>
<comment type="caution">
    <text evidence="2">The sequence shown here is derived from an EMBL/GenBank/DDBJ whole genome shotgun (WGS) entry which is preliminary data.</text>
</comment>
<evidence type="ECO:0000259" key="1">
    <source>
        <dbReference type="Pfam" id="PF13577"/>
    </source>
</evidence>
<dbReference type="InterPro" id="IPR037401">
    <property type="entry name" value="SnoaL-like"/>
</dbReference>
<reference evidence="2 3" key="2">
    <citation type="submission" date="2007-09" db="EMBL/GenBank/DDBJ databases">
        <title>Draft genome sequence of Clostridium bolteae (ATCC BAA-613).</title>
        <authorList>
            <person name="Sudarsanam P."/>
            <person name="Ley R."/>
            <person name="Guruge J."/>
            <person name="Turnbaugh P.J."/>
            <person name="Mahowald M."/>
            <person name="Liep D."/>
            <person name="Gordon J."/>
        </authorList>
    </citation>
    <scope>NUCLEOTIDE SEQUENCE [LARGE SCALE GENOMIC DNA]</scope>
    <source>
        <strain evidence="3">ATCC BAA-613 / DSM 15670 / CCUG 46953 / JCM 12243 / WAL 16351</strain>
    </source>
</reference>
<dbReference type="Pfam" id="PF13577">
    <property type="entry name" value="SnoaL_4"/>
    <property type="match status" value="1"/>
</dbReference>
<dbReference type="RefSeq" id="WP_002568799.1">
    <property type="nucleotide sequence ID" value="NZ_DS480725.1"/>
</dbReference>
<dbReference type="SUPFAM" id="SSF54427">
    <property type="entry name" value="NTF2-like"/>
    <property type="match status" value="2"/>
</dbReference>
<dbReference type="Gene3D" id="3.10.450.50">
    <property type="match status" value="2"/>
</dbReference>
<sequence>MEGFYTGENRRQIHQQFVLLIQMIRDRDFTNVRQVLTEGCEIHFSTAGYHKGIENICRALMWPGIPMDIRKAQILNFVARSRGENAVQTAYIQCIEAKDDGVNVFPFLFGGEYANRLVKEDGVWKFSEIRFDLCYAKGNTIFVKDRWTLMDESAYCGHEPMINPDIDNPWKVIPVDDEPQGNEEKIFELLYKYAYAFDHNDYKFMTEFTTDNFYIAARFEEGVLWSDKPDTADLVGYRQVSDFLRSKFHKEAKMMHSCRMGRILFKEDMAVAYMPRGEDHRLKNRVMNRDNVHCICTTAIHTVYAKFDRYTNQWNMFKYNVNPIPTIFTQAEDDCLEFHEYFGGCL</sequence>
<dbReference type="Proteomes" id="UP000005396">
    <property type="component" value="Unassembled WGS sequence"/>
</dbReference>
<evidence type="ECO:0000313" key="2">
    <source>
        <dbReference type="EMBL" id="EDP12519.1"/>
    </source>
</evidence>
<accession>A8S5P4</accession>
<dbReference type="EMBL" id="ABCC02000076">
    <property type="protein sequence ID" value="EDP12519.1"/>
    <property type="molecule type" value="Genomic_DNA"/>
</dbReference>
<dbReference type="AlphaFoldDB" id="A8S5P4"/>
<reference evidence="2 3" key="1">
    <citation type="submission" date="2007-08" db="EMBL/GenBank/DDBJ databases">
        <authorList>
            <person name="Fulton L."/>
            <person name="Clifton S."/>
            <person name="Fulton B."/>
            <person name="Xu J."/>
            <person name="Minx P."/>
            <person name="Pepin K.H."/>
            <person name="Johnson M."/>
            <person name="Thiruvilangam P."/>
            <person name="Bhonagiri V."/>
            <person name="Nash W.E."/>
            <person name="Mardis E.R."/>
            <person name="Wilson R.K."/>
        </authorList>
    </citation>
    <scope>NUCLEOTIDE SEQUENCE [LARGE SCALE GENOMIC DNA]</scope>
    <source>
        <strain evidence="3">ATCC BAA-613 / DSM 15670 / CCUG 46953 / JCM 12243 / WAL 16351</strain>
    </source>
</reference>
<proteinExistence type="predicted"/>
<protein>
    <recommendedName>
        <fullName evidence="1">SnoaL-like domain-containing protein</fullName>
    </recommendedName>
</protein>